<dbReference type="InterPro" id="IPR002125">
    <property type="entry name" value="CMP_dCMP_dom"/>
</dbReference>
<dbReference type="PANTHER" id="PTHR11079">
    <property type="entry name" value="CYTOSINE DEAMINASE FAMILY MEMBER"/>
    <property type="match status" value="1"/>
</dbReference>
<dbReference type="CDD" id="cd01284">
    <property type="entry name" value="Riboflavin_deaminase-reductase"/>
    <property type="match status" value="1"/>
</dbReference>
<evidence type="ECO:0000256" key="1">
    <source>
        <dbReference type="ARBA" id="ARBA00005104"/>
    </source>
</evidence>
<accession>A0ABM7SIT3</accession>
<organism evidence="3 4">
    <name type="scientific">Helicobacter gastrocanis</name>
    <dbReference type="NCBI Taxonomy" id="2849641"/>
    <lineage>
        <taxon>Bacteria</taxon>
        <taxon>Pseudomonadati</taxon>
        <taxon>Campylobacterota</taxon>
        <taxon>Epsilonproteobacteria</taxon>
        <taxon>Campylobacterales</taxon>
        <taxon>Helicobacteraceae</taxon>
        <taxon>Helicobacter</taxon>
    </lineage>
</organism>
<dbReference type="Gene3D" id="3.40.430.10">
    <property type="entry name" value="Dihydrofolate Reductase, subunit A"/>
    <property type="match status" value="1"/>
</dbReference>
<dbReference type="PROSITE" id="PS51747">
    <property type="entry name" value="CYT_DCMP_DEAMINASES_2"/>
    <property type="match status" value="1"/>
</dbReference>
<dbReference type="SUPFAM" id="SSF53597">
    <property type="entry name" value="Dihydrofolate reductase-like"/>
    <property type="match status" value="1"/>
</dbReference>
<reference evidence="3 4" key="1">
    <citation type="submission" date="2021-07" db="EMBL/GenBank/DDBJ databases">
        <title>Novel Helicobacter sp. Isolated from a dog.</title>
        <authorList>
            <person name="Rimbara E."/>
            <person name="Suzuki M."/>
        </authorList>
    </citation>
    <scope>NUCLEOTIDE SEQUENCE [LARGE SCALE GENOMIC DNA]</scope>
    <source>
        <strain evidence="4">NHP19-003</strain>
    </source>
</reference>
<evidence type="ECO:0000313" key="3">
    <source>
        <dbReference type="EMBL" id="BCZ17990.1"/>
    </source>
</evidence>
<name>A0ABM7SIT3_9HELI</name>
<dbReference type="Pfam" id="PF00383">
    <property type="entry name" value="dCMP_cyt_deam_1"/>
    <property type="match status" value="1"/>
</dbReference>
<sequence length="345" mass="38069">MLFEMIMRACVDRAWQSQTLALPNPSVACAVLSGNHEVLALQVHTKAHTPHAEVLALRQAFNALSPTPYPKHIDPLDKESNYHFLAQNHSDLFKDCTLVVTLEPCNHFGKTPPCAALLEQLRPKKVVIGALEPSTKAKGGGDRLKKAGIEVLSGVLEQACIDLLAPFTCLESKGAFNLFKIAMRLDGDYLGKISGQESQNFTHNQRTIADHLIISGKSVRTDRPTLNTRFATPPYEGLCHVAILTRDKTPFESTIPLFSIKGRKVQICHEVKQLPLDTGFNVLEGGWGLLASLQEHIDMLLIHTSASLQAGHATHPRNKSLKTLRKRFLPLHSQILGQDILAWLA</sequence>
<dbReference type="SUPFAM" id="SSF53927">
    <property type="entry name" value="Cytidine deaminase-like"/>
    <property type="match status" value="1"/>
</dbReference>
<gene>
    <name evidence="3" type="primary">ribG</name>
    <name evidence="3" type="ORF">NHP190003_12720</name>
</gene>
<keyword evidence="4" id="KW-1185">Reference proteome</keyword>
<protein>
    <submittedName>
        <fullName evidence="3">Riboflavin biosynthesis protein RibG</fullName>
    </submittedName>
</protein>
<evidence type="ECO:0000259" key="2">
    <source>
        <dbReference type="PROSITE" id="PS51747"/>
    </source>
</evidence>
<dbReference type="PANTHER" id="PTHR11079:SF162">
    <property type="entry name" value="RIBOFLAVIN BIOSYNTHESIS PROTEIN PYRD, CHLOROPLASTIC"/>
    <property type="match status" value="1"/>
</dbReference>
<dbReference type="NCBIfam" id="TIGR00326">
    <property type="entry name" value="eubact_ribD"/>
    <property type="match status" value="1"/>
</dbReference>
<evidence type="ECO:0000313" key="4">
    <source>
        <dbReference type="Proteomes" id="UP000826775"/>
    </source>
</evidence>
<dbReference type="InterPro" id="IPR024072">
    <property type="entry name" value="DHFR-like_dom_sf"/>
</dbReference>
<dbReference type="InterPro" id="IPR016193">
    <property type="entry name" value="Cytidine_deaminase-like"/>
</dbReference>
<proteinExistence type="predicted"/>
<comment type="pathway">
    <text evidence="1">Cofactor biosynthesis; riboflavin biosynthesis.</text>
</comment>
<dbReference type="InterPro" id="IPR004794">
    <property type="entry name" value="Eubact_RibD"/>
</dbReference>
<dbReference type="EMBL" id="AP024814">
    <property type="protein sequence ID" value="BCZ17990.1"/>
    <property type="molecule type" value="Genomic_DNA"/>
</dbReference>
<dbReference type="Gene3D" id="3.40.140.10">
    <property type="entry name" value="Cytidine Deaminase, domain 2"/>
    <property type="match status" value="1"/>
</dbReference>
<feature type="domain" description="CMP/dCMP-type deaminase" evidence="2">
    <location>
        <begin position="1"/>
        <end position="152"/>
    </location>
</feature>
<dbReference type="Proteomes" id="UP000826775">
    <property type="component" value="Chromosome"/>
</dbReference>